<dbReference type="RefSeq" id="WP_283238927.1">
    <property type="nucleotide sequence ID" value="NZ_JASGBP010000003.1"/>
</dbReference>
<proteinExistence type="predicted"/>
<name>A0ABT6XQ79_9FLAO</name>
<protein>
    <submittedName>
        <fullName evidence="1">Uncharacterized protein</fullName>
    </submittedName>
</protein>
<keyword evidence="2" id="KW-1185">Reference proteome</keyword>
<organism evidence="1 2">
    <name type="scientific">Flavobacterium sedimenticola</name>
    <dbReference type="NCBI Taxonomy" id="3043286"/>
    <lineage>
        <taxon>Bacteria</taxon>
        <taxon>Pseudomonadati</taxon>
        <taxon>Bacteroidota</taxon>
        <taxon>Flavobacteriia</taxon>
        <taxon>Flavobacteriales</taxon>
        <taxon>Flavobacteriaceae</taxon>
        <taxon>Flavobacterium</taxon>
    </lineage>
</organism>
<reference evidence="1 2" key="1">
    <citation type="submission" date="2023-05" db="EMBL/GenBank/DDBJ databases">
        <title>Flavobacterium sedimenti sp. nov., isolated from the sediment.</title>
        <authorList>
            <person name="Wu N."/>
        </authorList>
    </citation>
    <scope>NUCLEOTIDE SEQUENCE [LARGE SCALE GENOMIC DNA]</scope>
    <source>
        <strain evidence="1 2">YZ-48</strain>
    </source>
</reference>
<accession>A0ABT6XQ79</accession>
<evidence type="ECO:0000313" key="2">
    <source>
        <dbReference type="Proteomes" id="UP001230035"/>
    </source>
</evidence>
<evidence type="ECO:0000313" key="1">
    <source>
        <dbReference type="EMBL" id="MDI9257247.1"/>
    </source>
</evidence>
<gene>
    <name evidence="1" type="ORF">QHT84_07445</name>
</gene>
<dbReference type="Pfam" id="PF22000">
    <property type="entry name" value="DUF6929"/>
    <property type="match status" value="1"/>
</dbReference>
<dbReference type="EMBL" id="JASGBP010000003">
    <property type="protein sequence ID" value="MDI9257247.1"/>
    <property type="molecule type" value="Genomic_DNA"/>
</dbReference>
<comment type="caution">
    <text evidence="1">The sequence shown here is derived from an EMBL/GenBank/DDBJ whole genome shotgun (WGS) entry which is preliminary data.</text>
</comment>
<dbReference type="Proteomes" id="UP001230035">
    <property type="component" value="Unassembled WGS sequence"/>
</dbReference>
<dbReference type="InterPro" id="IPR053851">
    <property type="entry name" value="DUF6929"/>
</dbReference>
<sequence>MEKFQLTLLFKIIGIGSASGLVYHEDKLYLISDNSTFLYEYHIPTEKLHKIALVENAQDNIAKKEKPDFEAIALKGNDLLLLGSGSTQNRNRLFKYHLTSQKIQERDFEKMYEKIKSQLHISADELNIEGLIVTAETIYFFQRGNGTNGKNGIIYAKDDAENQKFEFVPFDLPKIKNIPATFTDAVLVNDTIYFLASAEDTTSTYLDGEVLGSIIGTIDIKTMKLTGSVQISDTNKFEGLTLYKQSANEIEFLLCEDTDSEVLESNIYLLKLATNH</sequence>